<evidence type="ECO:0000313" key="2">
    <source>
        <dbReference type="EMBL" id="KAL2463881.1"/>
    </source>
</evidence>
<dbReference type="Proteomes" id="UP001604277">
    <property type="component" value="Unassembled WGS sequence"/>
</dbReference>
<sequence length="296" mass="33002">MNHENANNTWDWQSQDYILEDNTSIDMSKCLLNGANQNEDFSYIFEDETTPVKACGDLVYHSTNYVTAGKELEQYREPLSQVKRRRTLQFESEVLDAPLCNDEAFLRSQETQDSLEEAMSEMSQWVAGFTEGTSASSNECLDPTSEGWISDCFNDAEMHFNADDLSSASGASDVQIDITELCNTPPEYQSNTVQKQPVRTRGNVVLRGRKSYIRSPPKLASSVVYPFAFIKPCGMHGDLTLKDINQRIHTPPSMPKNKDPSLSYPTSAITGKPVVGKTKIRTEGGKGSITIMRTKG</sequence>
<dbReference type="PANTHER" id="PTHR33385">
    <property type="entry name" value="PROTEIN XRI1"/>
    <property type="match status" value="1"/>
</dbReference>
<proteinExistence type="predicted"/>
<comment type="caution">
    <text evidence="2">The sequence shown here is derived from an EMBL/GenBank/DDBJ whole genome shotgun (WGS) entry which is preliminary data.</text>
</comment>
<keyword evidence="3" id="KW-1185">Reference proteome</keyword>
<dbReference type="InterPro" id="IPR039933">
    <property type="entry name" value="XRI1"/>
</dbReference>
<protein>
    <submittedName>
        <fullName evidence="2">Protein XRI1</fullName>
    </submittedName>
</protein>
<evidence type="ECO:0000256" key="1">
    <source>
        <dbReference type="SAM" id="MobiDB-lite"/>
    </source>
</evidence>
<dbReference type="EMBL" id="JBFOLJ010000019">
    <property type="protein sequence ID" value="KAL2463881.1"/>
    <property type="molecule type" value="Genomic_DNA"/>
</dbReference>
<name>A0ABD1PIZ7_9LAMI</name>
<feature type="region of interest" description="Disordered" evidence="1">
    <location>
        <begin position="249"/>
        <end position="270"/>
    </location>
</feature>
<evidence type="ECO:0000313" key="3">
    <source>
        <dbReference type="Proteomes" id="UP001604277"/>
    </source>
</evidence>
<dbReference type="PANTHER" id="PTHR33385:SF4">
    <property type="entry name" value="PROTEIN XRI1"/>
    <property type="match status" value="1"/>
</dbReference>
<reference evidence="3" key="1">
    <citation type="submission" date="2024-07" db="EMBL/GenBank/DDBJ databases">
        <title>Two chromosome-level genome assemblies of Korean endemic species Abeliophyllum distichum and Forsythia ovata (Oleaceae).</title>
        <authorList>
            <person name="Jang H."/>
        </authorList>
    </citation>
    <scope>NUCLEOTIDE SEQUENCE [LARGE SCALE GENOMIC DNA]</scope>
</reference>
<organism evidence="2 3">
    <name type="scientific">Forsythia ovata</name>
    <dbReference type="NCBI Taxonomy" id="205694"/>
    <lineage>
        <taxon>Eukaryota</taxon>
        <taxon>Viridiplantae</taxon>
        <taxon>Streptophyta</taxon>
        <taxon>Embryophyta</taxon>
        <taxon>Tracheophyta</taxon>
        <taxon>Spermatophyta</taxon>
        <taxon>Magnoliopsida</taxon>
        <taxon>eudicotyledons</taxon>
        <taxon>Gunneridae</taxon>
        <taxon>Pentapetalae</taxon>
        <taxon>asterids</taxon>
        <taxon>lamiids</taxon>
        <taxon>Lamiales</taxon>
        <taxon>Oleaceae</taxon>
        <taxon>Forsythieae</taxon>
        <taxon>Forsythia</taxon>
    </lineage>
</organism>
<dbReference type="AlphaFoldDB" id="A0ABD1PIZ7"/>
<accession>A0ABD1PIZ7</accession>
<gene>
    <name evidence="2" type="ORF">Fot_53537</name>
</gene>